<dbReference type="InterPro" id="IPR013783">
    <property type="entry name" value="Ig-like_fold"/>
</dbReference>
<dbReference type="AlphaFoldDB" id="A0AAN0K178"/>
<dbReference type="RefSeq" id="XP_019862918.1">
    <property type="nucleotide sequence ID" value="XM_020007359.1"/>
</dbReference>
<comment type="subcellular location">
    <subcellularLocation>
        <location evidence="1">Membrane</location>
        <topology evidence="1">Single-pass type I membrane protein</topology>
    </subcellularLocation>
</comment>
<dbReference type="InterPro" id="IPR051275">
    <property type="entry name" value="Cell_adhesion_signaling"/>
</dbReference>
<reference evidence="7" key="2">
    <citation type="submission" date="2024-06" db="UniProtKB">
        <authorList>
            <consortium name="EnsemblMetazoa"/>
        </authorList>
    </citation>
    <scope>IDENTIFICATION</scope>
</reference>
<evidence type="ECO:0000256" key="3">
    <source>
        <dbReference type="ARBA" id="ARBA00023157"/>
    </source>
</evidence>
<keyword evidence="5" id="KW-0393">Immunoglobulin domain</keyword>
<evidence type="ECO:0000256" key="4">
    <source>
        <dbReference type="ARBA" id="ARBA00023180"/>
    </source>
</evidence>
<feature type="domain" description="Ig-like" evidence="6">
    <location>
        <begin position="1"/>
        <end position="91"/>
    </location>
</feature>
<keyword evidence="4" id="KW-0325">Glycoprotein</keyword>
<organism evidence="7 8">
    <name type="scientific">Amphimedon queenslandica</name>
    <name type="common">Sponge</name>
    <dbReference type="NCBI Taxonomy" id="400682"/>
    <lineage>
        <taxon>Eukaryota</taxon>
        <taxon>Metazoa</taxon>
        <taxon>Porifera</taxon>
        <taxon>Demospongiae</taxon>
        <taxon>Heteroscleromorpha</taxon>
        <taxon>Haplosclerida</taxon>
        <taxon>Niphatidae</taxon>
        <taxon>Amphimedon</taxon>
    </lineage>
</organism>
<evidence type="ECO:0000313" key="8">
    <source>
        <dbReference type="Proteomes" id="UP000007879"/>
    </source>
</evidence>
<feature type="domain" description="Ig-like" evidence="6">
    <location>
        <begin position="290"/>
        <end position="372"/>
    </location>
</feature>
<dbReference type="SUPFAM" id="SSF48726">
    <property type="entry name" value="Immunoglobulin"/>
    <property type="match status" value="3"/>
</dbReference>
<protein>
    <recommendedName>
        <fullName evidence="6">Ig-like domain-containing protein</fullName>
    </recommendedName>
</protein>
<dbReference type="PROSITE" id="PS50835">
    <property type="entry name" value="IG_LIKE"/>
    <property type="match status" value="4"/>
</dbReference>
<keyword evidence="8" id="KW-1185">Reference proteome</keyword>
<dbReference type="Pfam" id="PF00047">
    <property type="entry name" value="ig"/>
    <property type="match status" value="1"/>
</dbReference>
<dbReference type="PANTHER" id="PTHR11640">
    <property type="entry name" value="NEPHRIN"/>
    <property type="match status" value="1"/>
</dbReference>
<dbReference type="PANTHER" id="PTHR11640:SF31">
    <property type="entry name" value="IRREGULAR CHIASM C-ROUGHEST PROTEIN-RELATED"/>
    <property type="match status" value="1"/>
</dbReference>
<dbReference type="InterPro" id="IPR007110">
    <property type="entry name" value="Ig-like_dom"/>
</dbReference>
<reference evidence="8" key="1">
    <citation type="journal article" date="2010" name="Nature">
        <title>The Amphimedon queenslandica genome and the evolution of animal complexity.</title>
        <authorList>
            <person name="Srivastava M."/>
            <person name="Simakov O."/>
            <person name="Chapman J."/>
            <person name="Fahey B."/>
            <person name="Gauthier M.E."/>
            <person name="Mitros T."/>
            <person name="Richards G.S."/>
            <person name="Conaco C."/>
            <person name="Dacre M."/>
            <person name="Hellsten U."/>
            <person name="Larroux C."/>
            <person name="Putnam N.H."/>
            <person name="Stanke M."/>
            <person name="Adamska M."/>
            <person name="Darling A."/>
            <person name="Degnan S.M."/>
            <person name="Oakley T.H."/>
            <person name="Plachetzki D.C."/>
            <person name="Zhai Y."/>
            <person name="Adamski M."/>
            <person name="Calcino A."/>
            <person name="Cummins S.F."/>
            <person name="Goodstein D.M."/>
            <person name="Harris C."/>
            <person name="Jackson D.J."/>
            <person name="Leys S.P."/>
            <person name="Shu S."/>
            <person name="Woodcroft B.J."/>
            <person name="Vervoort M."/>
            <person name="Kosik K.S."/>
            <person name="Manning G."/>
            <person name="Degnan B.M."/>
            <person name="Rokhsar D.S."/>
        </authorList>
    </citation>
    <scope>NUCLEOTIDE SEQUENCE [LARGE SCALE GENOMIC DNA]</scope>
</reference>
<keyword evidence="3" id="KW-1015">Disulfide bond</keyword>
<dbReference type="InterPro" id="IPR036179">
    <property type="entry name" value="Ig-like_dom_sf"/>
</dbReference>
<dbReference type="GO" id="GO:0005911">
    <property type="term" value="C:cell-cell junction"/>
    <property type="evidence" value="ECO:0007669"/>
    <property type="project" value="TreeGrafter"/>
</dbReference>
<dbReference type="GO" id="GO:0005886">
    <property type="term" value="C:plasma membrane"/>
    <property type="evidence" value="ECO:0007669"/>
    <property type="project" value="TreeGrafter"/>
</dbReference>
<dbReference type="GO" id="GO:0050839">
    <property type="term" value="F:cell adhesion molecule binding"/>
    <property type="evidence" value="ECO:0007669"/>
    <property type="project" value="TreeGrafter"/>
</dbReference>
<name>A0AAN0K178_AMPQE</name>
<dbReference type="InterPro" id="IPR013151">
    <property type="entry name" value="Immunoglobulin_dom"/>
</dbReference>
<dbReference type="EnsemblMetazoa" id="XM_020007359.1">
    <property type="protein sequence ID" value="XP_019862918.1"/>
    <property type="gene ID" value="LOC109591678"/>
</dbReference>
<accession>A0AAN0K178</accession>
<dbReference type="SMART" id="SM00409">
    <property type="entry name" value="IG"/>
    <property type="match status" value="3"/>
</dbReference>
<dbReference type="Proteomes" id="UP000007879">
    <property type="component" value="Unassembled WGS sequence"/>
</dbReference>
<dbReference type="KEGG" id="aqu:109591678"/>
<evidence type="ECO:0000313" key="7">
    <source>
        <dbReference type="EnsemblMetazoa" id="XP_019862918.1"/>
    </source>
</evidence>
<evidence type="ECO:0000256" key="2">
    <source>
        <dbReference type="ARBA" id="ARBA00023136"/>
    </source>
</evidence>
<dbReference type="InterPro" id="IPR003598">
    <property type="entry name" value="Ig_sub2"/>
</dbReference>
<evidence type="ECO:0000259" key="6">
    <source>
        <dbReference type="PROSITE" id="PS50835"/>
    </source>
</evidence>
<feature type="domain" description="Ig-like" evidence="6">
    <location>
        <begin position="108"/>
        <end position="177"/>
    </location>
</feature>
<keyword evidence="2" id="KW-0472">Membrane</keyword>
<proteinExistence type="predicted"/>
<evidence type="ECO:0000256" key="5">
    <source>
        <dbReference type="ARBA" id="ARBA00023319"/>
    </source>
</evidence>
<dbReference type="GeneID" id="109591678"/>
<dbReference type="SMART" id="SM00408">
    <property type="entry name" value="IGc2"/>
    <property type="match status" value="2"/>
</dbReference>
<evidence type="ECO:0000256" key="1">
    <source>
        <dbReference type="ARBA" id="ARBA00004479"/>
    </source>
</evidence>
<feature type="domain" description="Ig-like" evidence="6">
    <location>
        <begin position="200"/>
        <end position="279"/>
    </location>
</feature>
<sequence>MSSQLSFLINSTVKIDCIILLNTPVGPGIQPNVTWYHNMTDITHYSSLIRDFDILFTSILTIDSIQVSDAGVYHCSAGIDSNVTTNNINVCVTVSKTLPPVTEELSLGQYYSIDCITGLVPTGVSVSWLLTNGSIYSNNNTLMIPSILPSHNNTQYTCTIMIETNPSDCSTQAQVITLRVKATYINLVTITPSSILKFINSTVVLTCTISLNTGIGPDTSFISHYWYQYRTDISNRSTQLMINNDSKSLVTTLNITSVQFSDAGEYHCAASINTSNTVVNNRSHLCIQVPVMNISSDTNLRLGDIREYYCTLGHNYYKSEVVVSWHEHTSDTFIKTVFIAVTRPLILSNTSHQLECYITTNTDINTTNTNISSIVKVSWYRDNGNENRLVSDSEGVSILPIVSITDKSFISTLRFSPVTSSTPVSTL</sequence>
<dbReference type="GO" id="GO:0098609">
    <property type="term" value="P:cell-cell adhesion"/>
    <property type="evidence" value="ECO:0007669"/>
    <property type="project" value="TreeGrafter"/>
</dbReference>
<dbReference type="CDD" id="cd00096">
    <property type="entry name" value="Ig"/>
    <property type="match status" value="1"/>
</dbReference>
<dbReference type="InterPro" id="IPR003599">
    <property type="entry name" value="Ig_sub"/>
</dbReference>
<dbReference type="Gene3D" id="2.60.40.10">
    <property type="entry name" value="Immunoglobulins"/>
    <property type="match status" value="2"/>
</dbReference>